<sequence length="183" mass="19663">MENKLGSKITTSDMVYIALMMAATCAVTMTIRIPTFIGYTHLGDSMVFLAAIILGKRNGTIAAALGMSLADILGGYAVWAPFTLVIKGAMAYIAARIAYRDNYYGNNLKNNILAFVCAGVWMVGAYYIANVIITRFVYVQTASLSESLTIALAEVPGNIIEVVVGIALALPLAKGLNNYIHRK</sequence>
<dbReference type="Proteomes" id="UP000239706">
    <property type="component" value="Unassembled WGS sequence"/>
</dbReference>
<dbReference type="InterPro" id="IPR009825">
    <property type="entry name" value="ECF_substrate-spec-like"/>
</dbReference>
<dbReference type="PANTHER" id="PTHR37815:SF3">
    <property type="entry name" value="UPF0397 PROTEIN SPR0429"/>
    <property type="match status" value="1"/>
</dbReference>
<dbReference type="Gene3D" id="1.10.1760.20">
    <property type="match status" value="1"/>
</dbReference>
<gene>
    <name evidence="4" type="ORF">CLLI_20170</name>
</gene>
<keyword evidence="3" id="KW-0472">Membrane</keyword>
<dbReference type="GO" id="GO:0016020">
    <property type="term" value="C:membrane"/>
    <property type="evidence" value="ECO:0007669"/>
    <property type="project" value="InterPro"/>
</dbReference>
<dbReference type="Pfam" id="PF07155">
    <property type="entry name" value="ECF-ribofla_trS"/>
    <property type="match status" value="1"/>
</dbReference>
<feature type="transmembrane region" description="Helical" evidence="3">
    <location>
        <begin position="76"/>
        <end position="99"/>
    </location>
</feature>
<feature type="transmembrane region" description="Helical" evidence="3">
    <location>
        <begin position="150"/>
        <end position="173"/>
    </location>
</feature>
<evidence type="ECO:0000313" key="5">
    <source>
        <dbReference type="Proteomes" id="UP000239706"/>
    </source>
</evidence>
<dbReference type="PANTHER" id="PTHR37815">
    <property type="entry name" value="UPF0397 PROTEIN BC_2624-RELATED"/>
    <property type="match status" value="1"/>
</dbReference>
<name>A0A2T0B2V4_9CLOT</name>
<evidence type="ECO:0000256" key="2">
    <source>
        <dbReference type="ARBA" id="ARBA00022989"/>
    </source>
</evidence>
<keyword evidence="1 3" id="KW-0812">Transmembrane</keyword>
<proteinExistence type="predicted"/>
<evidence type="ECO:0000256" key="1">
    <source>
        <dbReference type="ARBA" id="ARBA00022692"/>
    </source>
</evidence>
<organism evidence="4 5">
    <name type="scientific">Clostridium liquoris</name>
    <dbReference type="NCBI Taxonomy" id="1289519"/>
    <lineage>
        <taxon>Bacteria</taxon>
        <taxon>Bacillati</taxon>
        <taxon>Bacillota</taxon>
        <taxon>Clostridia</taxon>
        <taxon>Eubacteriales</taxon>
        <taxon>Clostridiaceae</taxon>
        <taxon>Clostridium</taxon>
    </lineage>
</organism>
<evidence type="ECO:0008006" key="6">
    <source>
        <dbReference type="Google" id="ProtNLM"/>
    </source>
</evidence>
<reference evidence="4 5" key="1">
    <citation type="submission" date="2018-03" db="EMBL/GenBank/DDBJ databases">
        <title>Genome sequence of Clostridium liquoris DSM 100320.</title>
        <authorList>
            <person name="Poehlein A."/>
            <person name="Daniel R."/>
        </authorList>
    </citation>
    <scope>NUCLEOTIDE SEQUENCE [LARGE SCALE GENOMIC DNA]</scope>
    <source>
        <strain evidence="4 5">DSM 100320</strain>
    </source>
</reference>
<protein>
    <recommendedName>
        <fullName evidence="6">Thiamine transporter HmpT</fullName>
    </recommendedName>
</protein>
<dbReference type="RefSeq" id="WP_106064094.1">
    <property type="nucleotide sequence ID" value="NZ_PVXO01000052.1"/>
</dbReference>
<dbReference type="EMBL" id="PVXO01000052">
    <property type="protein sequence ID" value="PRR78097.1"/>
    <property type="molecule type" value="Genomic_DNA"/>
</dbReference>
<feature type="transmembrane region" description="Helical" evidence="3">
    <location>
        <begin position="14"/>
        <end position="34"/>
    </location>
</feature>
<keyword evidence="5" id="KW-1185">Reference proteome</keyword>
<keyword evidence="2 3" id="KW-1133">Transmembrane helix</keyword>
<comment type="caution">
    <text evidence="4">The sequence shown here is derived from an EMBL/GenBank/DDBJ whole genome shotgun (WGS) entry which is preliminary data.</text>
</comment>
<evidence type="ECO:0000256" key="3">
    <source>
        <dbReference type="SAM" id="Phobius"/>
    </source>
</evidence>
<evidence type="ECO:0000313" key="4">
    <source>
        <dbReference type="EMBL" id="PRR78097.1"/>
    </source>
</evidence>
<feature type="transmembrane region" description="Helical" evidence="3">
    <location>
        <begin position="111"/>
        <end position="138"/>
    </location>
</feature>
<dbReference type="AlphaFoldDB" id="A0A2T0B2V4"/>
<accession>A0A2T0B2V4</accession>
<dbReference type="OrthoDB" id="411368at2"/>